<evidence type="ECO:0000256" key="4">
    <source>
        <dbReference type="PROSITE-ProRule" id="PRU00221"/>
    </source>
</evidence>
<dbReference type="STRING" id="318479.A0A0N4UBB1"/>
<dbReference type="Gene3D" id="2.130.10.10">
    <property type="entry name" value="YVTN repeat-like/Quinoprotein amine dehydrogenase"/>
    <property type="match status" value="1"/>
</dbReference>
<dbReference type="SUPFAM" id="SSF50978">
    <property type="entry name" value="WD40 repeat-like"/>
    <property type="match status" value="1"/>
</dbReference>
<dbReference type="GO" id="GO:0031931">
    <property type="term" value="C:TORC1 complex"/>
    <property type="evidence" value="ECO:0007669"/>
    <property type="project" value="InterPro"/>
</dbReference>
<dbReference type="InterPro" id="IPR029347">
    <property type="entry name" value="Raptor_N"/>
</dbReference>
<dbReference type="Proteomes" id="UP000274756">
    <property type="component" value="Unassembled WGS sequence"/>
</dbReference>
<evidence type="ECO:0000313" key="10">
    <source>
        <dbReference type="WBParaSite" id="DME_0000448101-mRNA-1"/>
    </source>
</evidence>
<dbReference type="SUPFAM" id="SSF48371">
    <property type="entry name" value="ARM repeat"/>
    <property type="match status" value="1"/>
</dbReference>
<gene>
    <name evidence="7" type="ORF">DME_LOCUS8364</name>
</gene>
<dbReference type="InterPro" id="IPR015943">
    <property type="entry name" value="WD40/YVTN_repeat-like_dom_sf"/>
</dbReference>
<reference evidence="10" key="1">
    <citation type="submission" date="2017-02" db="UniProtKB">
        <authorList>
            <consortium name="WormBaseParasite"/>
        </authorList>
    </citation>
    <scope>IDENTIFICATION</scope>
</reference>
<dbReference type="WBParaSite" id="DME_0000448101-mRNA-1">
    <property type="protein sequence ID" value="DME_0000448101-mRNA-1"/>
    <property type="gene ID" value="DME_0000448101"/>
</dbReference>
<feature type="region of interest" description="Disordered" evidence="5">
    <location>
        <begin position="809"/>
        <end position="833"/>
    </location>
</feature>
<dbReference type="GO" id="GO:0030307">
    <property type="term" value="P:positive regulation of cell growth"/>
    <property type="evidence" value="ECO:0007669"/>
    <property type="project" value="TreeGrafter"/>
</dbReference>
<sequence length="1447" mass="165170">MSVKEEAENCTNEDSGRERTWFQDLRHVEKIVGVRDEMIERELWRKTNQNQKIKTVGVGLVFCLNIGVEPPGVKKPPVCAKLECWVDPHDLPPPRSVSRISQLAAKSYEKLQPRARYKFANDPGAEDVRRLCTTLRRHARGERVLFHYNGHGVPAPSENGEIWLFNSSYTQYIPYSIFDLQHNMKDPSIYVWDCNSAGTIVRSFSRFADDQIREWVKKLDAHMEKSKEPLPIIQADMDLDEKAEAFHFEKRPNFKAFYLSFINYSEVLPMDPDLPADMFTSCLLTPIQMSVLWYILKNEAQDRFPPSTVYNIPGQLNDRRTLLGELNWIFTAITDTIAWSSLGSELFQTLFRMDLLVASLFRSFLLAQRLMRFKECHPVSKPELPLVFNHPLWSAWDYTLDFCLNQIQESHLLSHPKIWALTKELFLVRSSLPYNMLIDRTYETGRELTSYTQNSFFIDQLKAFEIWLKYDGETKRPPQQLPVLLQMLLSQVFRQRALELLARFVDLGTWAVGHALSVGIFPYVLKLLQSATKELKPWLAFIWAKILAVEPNCQQDLIKEKEASYLFFIQMLNDPSIDPRQKIVPAFVTAALIENNFKPAQELLTNHKYVTLCMELLSDNSLCQCRMLRLWLLIGLGRLWADHDPARWQSIRLVAYETVLEFLDDKVPEVRAAAINALGYLVKNRSEYNEHATTIDHYICDRLSTKCTFDGAVLVRAELVVALQWFIIDFENRFANLVMDLIEKTETNLDSSSRRKLSACEHESDGLISIMEGETSQYDSERSDCRSSFNAVSSSLRLHRQKNASLSSYFSPRRSSSMNFDSSSVHSKSHGEETVLREFNTNVRPISANKRSTKEENFKSRVLEQIQFIESKTFRDQSERIWLSLLRLSLDPVPKIAAMAQVLIAHVEKLAHTKHERKRKLSYVEKTIANKESENENVTTTPSLVTFTVGSPNECSQVDSPASMQKSDSTRKTSVPEFSRKMHLSVKSDTAVLPIFHQSNNFTPKRNMFTPTITSLNKLADENPKLPSHALVSTEFVAWCSARFTEPILDMLQGVAGDGLTDRIATSVMPSDWALHTVEGLEQTAKQQIEALNEAKVGCDRQIFCMKNCKDVKTVVWSHLRPHLYSCDGRYVNILRFESQNAQIVRRFDSFSGNSFVDDVVCDLHIINGMTRELLLVASDDGLIRVWDPCYSIHSHDFEGDGHMITAAFLLKDLSNLGTSSRAVYEWNQGSGTILASGNIRFCRLWDVHAEMTIQDISIGMKNCCATKLFCDEMCREIVAVGLDNGSIMLFDPRVESASQKIMHITELIDPVVGLSLVPNLSDVSVSSMHLLAGSFDGEVRLWDPRVFKDSLWRLNINQSKNDRLPQLVKMDVQRHAKIFACATSSLSLKFYDIFGKKINEIQYGQSITNGRKIGVPTALRFHHLLASVAIAARERLIAAYGVPLSI</sequence>
<evidence type="ECO:0000259" key="6">
    <source>
        <dbReference type="SMART" id="SM01302"/>
    </source>
</evidence>
<keyword evidence="2 4" id="KW-0853">WD repeat</keyword>
<name>A0A0N4UBB1_DRAME</name>
<feature type="region of interest" description="Disordered" evidence="5">
    <location>
        <begin position="950"/>
        <end position="975"/>
    </location>
</feature>
<keyword evidence="3" id="KW-0677">Repeat</keyword>
<evidence type="ECO:0000256" key="1">
    <source>
        <dbReference type="ARBA" id="ARBA00009257"/>
    </source>
</evidence>
<evidence type="ECO:0000256" key="3">
    <source>
        <dbReference type="ARBA" id="ARBA00022737"/>
    </source>
</evidence>
<dbReference type="SMART" id="SM01302">
    <property type="entry name" value="Raptor_N"/>
    <property type="match status" value="1"/>
</dbReference>
<dbReference type="Pfam" id="PF14538">
    <property type="entry name" value="Raptor_N"/>
    <property type="match status" value="1"/>
</dbReference>
<dbReference type="Pfam" id="PF02985">
    <property type="entry name" value="HEAT"/>
    <property type="match status" value="1"/>
</dbReference>
<evidence type="ECO:0000256" key="2">
    <source>
        <dbReference type="ARBA" id="ARBA00022574"/>
    </source>
</evidence>
<dbReference type="GO" id="GO:0038202">
    <property type="term" value="P:TORC1 signaling"/>
    <property type="evidence" value="ECO:0007669"/>
    <property type="project" value="TreeGrafter"/>
</dbReference>
<dbReference type="GO" id="GO:0071230">
    <property type="term" value="P:cellular response to amino acid stimulus"/>
    <property type="evidence" value="ECO:0007669"/>
    <property type="project" value="TreeGrafter"/>
</dbReference>
<dbReference type="OrthoDB" id="10262360at2759"/>
<feature type="compositionally biased region" description="Polar residues" evidence="5">
    <location>
        <begin position="950"/>
        <end position="967"/>
    </location>
</feature>
<feature type="compositionally biased region" description="Low complexity" evidence="5">
    <location>
        <begin position="809"/>
        <end position="826"/>
    </location>
</feature>
<proteinExistence type="inferred from homology"/>
<organism evidence="8 10">
    <name type="scientific">Dracunculus medinensis</name>
    <name type="common">Guinea worm</name>
    <dbReference type="NCBI Taxonomy" id="318479"/>
    <lineage>
        <taxon>Eukaryota</taxon>
        <taxon>Metazoa</taxon>
        <taxon>Ecdysozoa</taxon>
        <taxon>Nematoda</taxon>
        <taxon>Chromadorea</taxon>
        <taxon>Rhabditida</taxon>
        <taxon>Spirurina</taxon>
        <taxon>Dracunculoidea</taxon>
        <taxon>Dracunculidae</taxon>
        <taxon>Dracunculus</taxon>
    </lineage>
</organism>
<dbReference type="PRINTS" id="PR01547">
    <property type="entry name" value="YEAST176DUF"/>
</dbReference>
<dbReference type="InterPro" id="IPR000357">
    <property type="entry name" value="HEAT"/>
</dbReference>
<dbReference type="GO" id="GO:0005737">
    <property type="term" value="C:cytoplasm"/>
    <property type="evidence" value="ECO:0007669"/>
    <property type="project" value="TreeGrafter"/>
</dbReference>
<dbReference type="AlphaFoldDB" id="A0A0N4UBB1"/>
<evidence type="ECO:0000313" key="9">
    <source>
        <dbReference type="Proteomes" id="UP000274756"/>
    </source>
</evidence>
<evidence type="ECO:0000313" key="8">
    <source>
        <dbReference type="Proteomes" id="UP000038040"/>
    </source>
</evidence>
<dbReference type="InterPro" id="IPR016024">
    <property type="entry name" value="ARM-type_fold"/>
</dbReference>
<dbReference type="InterPro" id="IPR036322">
    <property type="entry name" value="WD40_repeat_dom_sf"/>
</dbReference>
<dbReference type="EMBL" id="UYYG01001168">
    <property type="protein sequence ID" value="VDN58391.1"/>
    <property type="molecule type" value="Genomic_DNA"/>
</dbReference>
<reference evidence="7 9" key="2">
    <citation type="submission" date="2018-11" db="EMBL/GenBank/DDBJ databases">
        <authorList>
            <consortium name="Pathogen Informatics"/>
        </authorList>
    </citation>
    <scope>NUCLEOTIDE SEQUENCE [LARGE SCALE GENOMIC DNA]</scope>
</reference>
<evidence type="ECO:0000256" key="5">
    <source>
        <dbReference type="SAM" id="MobiDB-lite"/>
    </source>
</evidence>
<evidence type="ECO:0000313" key="7">
    <source>
        <dbReference type="EMBL" id="VDN58391.1"/>
    </source>
</evidence>
<dbReference type="PANTHER" id="PTHR12848">
    <property type="entry name" value="REGULATORY-ASSOCIATED PROTEIN OF MTOR"/>
    <property type="match status" value="1"/>
</dbReference>
<comment type="similarity">
    <text evidence="1">Belongs to the WD repeat RAPTOR family.</text>
</comment>
<accession>A0A0N4UBB1</accession>
<feature type="repeat" description="WD" evidence="4">
    <location>
        <begin position="1331"/>
        <end position="1344"/>
    </location>
</feature>
<dbReference type="Gene3D" id="1.25.10.10">
    <property type="entry name" value="Leucine-rich Repeat Variant"/>
    <property type="match status" value="1"/>
</dbReference>
<feature type="domain" description="Raptor N-terminal CASPase-like" evidence="6">
    <location>
        <begin position="52"/>
        <end position="205"/>
    </location>
</feature>
<dbReference type="Proteomes" id="UP000038040">
    <property type="component" value="Unplaced"/>
</dbReference>
<dbReference type="GO" id="GO:0009267">
    <property type="term" value="P:cellular response to starvation"/>
    <property type="evidence" value="ECO:0007669"/>
    <property type="project" value="TreeGrafter"/>
</dbReference>
<dbReference type="SMART" id="SM00320">
    <property type="entry name" value="WD40"/>
    <property type="match status" value="2"/>
</dbReference>
<keyword evidence="9" id="KW-1185">Reference proteome</keyword>
<dbReference type="InterPro" id="IPR004083">
    <property type="entry name" value="Raptor"/>
</dbReference>
<dbReference type="InterPro" id="IPR011989">
    <property type="entry name" value="ARM-like"/>
</dbReference>
<dbReference type="PROSITE" id="PS50082">
    <property type="entry name" value="WD_REPEATS_2"/>
    <property type="match status" value="1"/>
</dbReference>
<dbReference type="PANTHER" id="PTHR12848:SF16">
    <property type="entry name" value="REGULATORY-ASSOCIATED PROTEIN OF MTOR"/>
    <property type="match status" value="1"/>
</dbReference>
<dbReference type="GO" id="GO:0010506">
    <property type="term" value="P:regulation of autophagy"/>
    <property type="evidence" value="ECO:0007669"/>
    <property type="project" value="TreeGrafter"/>
</dbReference>
<protein>
    <submittedName>
        <fullName evidence="10">Raptor_N domain-containing protein</fullName>
    </submittedName>
</protein>
<dbReference type="InterPro" id="IPR001680">
    <property type="entry name" value="WD40_rpt"/>
</dbReference>
<dbReference type="GO" id="GO:0030674">
    <property type="term" value="F:protein-macromolecule adaptor activity"/>
    <property type="evidence" value="ECO:0007669"/>
    <property type="project" value="TreeGrafter"/>
</dbReference>